<dbReference type="PATRIC" id="fig|1280949.3.peg.479"/>
<feature type="transmembrane region" description="Helical" evidence="1">
    <location>
        <begin position="12"/>
        <end position="33"/>
    </location>
</feature>
<dbReference type="AlphaFoldDB" id="A0A069E3Q2"/>
<keyword evidence="3" id="KW-1185">Reference proteome</keyword>
<protein>
    <submittedName>
        <fullName evidence="2">Uncharacterized protein</fullName>
    </submittedName>
</protein>
<dbReference type="RefSeq" id="WP_156942133.1">
    <property type="nucleotide sequence ID" value="NZ_ARYH01000001.1"/>
</dbReference>
<dbReference type="EMBL" id="ARYH01000001">
    <property type="protein sequence ID" value="KCZ84479.1"/>
    <property type="molecule type" value="Genomic_DNA"/>
</dbReference>
<keyword evidence="1" id="KW-1133">Transmembrane helix</keyword>
<sequence length="58" mass="6110">MSRTTGSHGNKWLYFIAGALIAGPIGFGLYHFVGEPGADTGADVEISVSENGIRIDEN</sequence>
<proteinExistence type="predicted"/>
<accession>A0A069E3Q2</accession>
<keyword evidence="1" id="KW-0812">Transmembrane</keyword>
<evidence type="ECO:0000256" key="1">
    <source>
        <dbReference type="SAM" id="Phobius"/>
    </source>
</evidence>
<dbReference type="Proteomes" id="UP000027446">
    <property type="component" value="Unassembled WGS sequence"/>
</dbReference>
<keyword evidence="1" id="KW-0472">Membrane</keyword>
<gene>
    <name evidence="2" type="ORF">HAD_02330</name>
</gene>
<organism evidence="2 3">
    <name type="scientific">Hyphomonas adhaerens MHS-3</name>
    <dbReference type="NCBI Taxonomy" id="1280949"/>
    <lineage>
        <taxon>Bacteria</taxon>
        <taxon>Pseudomonadati</taxon>
        <taxon>Pseudomonadota</taxon>
        <taxon>Alphaproteobacteria</taxon>
        <taxon>Hyphomonadales</taxon>
        <taxon>Hyphomonadaceae</taxon>
        <taxon>Hyphomonas</taxon>
    </lineage>
</organism>
<dbReference type="OrthoDB" id="7631847at2"/>
<reference evidence="2 3" key="1">
    <citation type="journal article" date="2014" name="Antonie Van Leeuwenhoek">
        <title>Hyphomonas beringensis sp. nov. and Hyphomonas chukchiensis sp. nov., isolated from surface seawater of the Bering Sea and Chukchi Sea.</title>
        <authorList>
            <person name="Li C."/>
            <person name="Lai Q."/>
            <person name="Li G."/>
            <person name="Dong C."/>
            <person name="Wang J."/>
            <person name="Liao Y."/>
            <person name="Shao Z."/>
        </authorList>
    </citation>
    <scope>NUCLEOTIDE SEQUENCE [LARGE SCALE GENOMIC DNA]</scope>
    <source>
        <strain evidence="2 3">MHS-3</strain>
    </source>
</reference>
<evidence type="ECO:0000313" key="3">
    <source>
        <dbReference type="Proteomes" id="UP000027446"/>
    </source>
</evidence>
<comment type="caution">
    <text evidence="2">The sequence shown here is derived from an EMBL/GenBank/DDBJ whole genome shotgun (WGS) entry which is preliminary data.</text>
</comment>
<evidence type="ECO:0000313" key="2">
    <source>
        <dbReference type="EMBL" id="KCZ84479.1"/>
    </source>
</evidence>
<name>A0A069E3Q2_9PROT</name>